<organism evidence="1 2">
    <name type="scientific">Euroglyphus maynei</name>
    <name type="common">Mayne's house dust mite</name>
    <dbReference type="NCBI Taxonomy" id="6958"/>
    <lineage>
        <taxon>Eukaryota</taxon>
        <taxon>Metazoa</taxon>
        <taxon>Ecdysozoa</taxon>
        <taxon>Arthropoda</taxon>
        <taxon>Chelicerata</taxon>
        <taxon>Arachnida</taxon>
        <taxon>Acari</taxon>
        <taxon>Acariformes</taxon>
        <taxon>Sarcoptiformes</taxon>
        <taxon>Astigmata</taxon>
        <taxon>Psoroptidia</taxon>
        <taxon>Analgoidea</taxon>
        <taxon>Pyroglyphidae</taxon>
        <taxon>Pyroglyphinae</taxon>
        <taxon>Euroglyphus</taxon>
    </lineage>
</organism>
<name>A0A1Y3BHE2_EURMA</name>
<accession>A0A1Y3BHE2</accession>
<evidence type="ECO:0000313" key="2">
    <source>
        <dbReference type="Proteomes" id="UP000194236"/>
    </source>
</evidence>
<sequence>MRQCSFFHSSAYDDDGGGGDELFAELNEGLGYYEQTGSSIRSMMMMMIRTGIQEDIEDLL</sequence>
<evidence type="ECO:0000313" key="1">
    <source>
        <dbReference type="EMBL" id="OTF79243.1"/>
    </source>
</evidence>
<dbReference type="AlphaFoldDB" id="A0A1Y3BHE2"/>
<dbReference type="EMBL" id="MUJZ01024076">
    <property type="protein sequence ID" value="OTF79243.1"/>
    <property type="molecule type" value="Genomic_DNA"/>
</dbReference>
<proteinExistence type="predicted"/>
<comment type="caution">
    <text evidence="1">The sequence shown here is derived from an EMBL/GenBank/DDBJ whole genome shotgun (WGS) entry which is preliminary data.</text>
</comment>
<gene>
    <name evidence="1" type="ORF">BLA29_010798</name>
</gene>
<protein>
    <submittedName>
        <fullName evidence="1">Uncharacterized protein</fullName>
    </submittedName>
</protein>
<keyword evidence="2" id="KW-1185">Reference proteome</keyword>
<dbReference type="Proteomes" id="UP000194236">
    <property type="component" value="Unassembled WGS sequence"/>
</dbReference>
<reference evidence="1 2" key="1">
    <citation type="submission" date="2017-03" db="EMBL/GenBank/DDBJ databases">
        <title>Genome Survey of Euroglyphus maynei.</title>
        <authorList>
            <person name="Arlian L.G."/>
            <person name="Morgan M.S."/>
            <person name="Rider S.D."/>
        </authorList>
    </citation>
    <scope>NUCLEOTIDE SEQUENCE [LARGE SCALE GENOMIC DNA]</scope>
    <source>
        <strain evidence="1">Arlian Lab</strain>
        <tissue evidence="1">Whole body</tissue>
    </source>
</reference>